<gene>
    <name evidence="3" type="ORF">NEOCIP111885_02262</name>
</gene>
<keyword evidence="4" id="KW-1185">Reference proteome</keyword>
<name>A0A9C7GAB1_9BACI</name>
<sequence>MKGVLYMVMWFFIVFVLVILGIALFIDWKNKKTNNNPHITIHPGAKPGESSNYMMGDSPKDSGGGL</sequence>
<reference evidence="3" key="1">
    <citation type="submission" date="2021-10" db="EMBL/GenBank/DDBJ databases">
        <authorList>
            <person name="Criscuolo A."/>
        </authorList>
    </citation>
    <scope>NUCLEOTIDE SEQUENCE</scope>
    <source>
        <strain evidence="3">CIP111885</strain>
    </source>
</reference>
<dbReference type="Proteomes" id="UP000789845">
    <property type="component" value="Unassembled WGS sequence"/>
</dbReference>
<evidence type="ECO:0000256" key="1">
    <source>
        <dbReference type="SAM" id="MobiDB-lite"/>
    </source>
</evidence>
<comment type="caution">
    <text evidence="3">The sequence shown here is derived from an EMBL/GenBank/DDBJ whole genome shotgun (WGS) entry which is preliminary data.</text>
</comment>
<proteinExistence type="predicted"/>
<evidence type="ECO:0000313" key="4">
    <source>
        <dbReference type="Proteomes" id="UP000789845"/>
    </source>
</evidence>
<feature type="transmembrane region" description="Helical" evidence="2">
    <location>
        <begin position="6"/>
        <end position="26"/>
    </location>
</feature>
<keyword evidence="2" id="KW-0812">Transmembrane</keyword>
<dbReference type="AlphaFoldDB" id="A0A9C7GAB1"/>
<keyword evidence="2" id="KW-0472">Membrane</keyword>
<organism evidence="3 4">
    <name type="scientific">Pseudoneobacillus rhizosphaerae</name>
    <dbReference type="NCBI Taxonomy" id="2880968"/>
    <lineage>
        <taxon>Bacteria</taxon>
        <taxon>Bacillati</taxon>
        <taxon>Bacillota</taxon>
        <taxon>Bacilli</taxon>
        <taxon>Bacillales</taxon>
        <taxon>Bacillaceae</taxon>
        <taxon>Pseudoneobacillus</taxon>
    </lineage>
</organism>
<protein>
    <submittedName>
        <fullName evidence="3">Uncharacterized protein</fullName>
    </submittedName>
</protein>
<feature type="region of interest" description="Disordered" evidence="1">
    <location>
        <begin position="33"/>
        <end position="66"/>
    </location>
</feature>
<dbReference type="EMBL" id="CAKJTG010000011">
    <property type="protein sequence ID" value="CAG9608545.1"/>
    <property type="molecule type" value="Genomic_DNA"/>
</dbReference>
<accession>A0A9C7GAB1</accession>
<evidence type="ECO:0000313" key="3">
    <source>
        <dbReference type="EMBL" id="CAG9608545.1"/>
    </source>
</evidence>
<keyword evidence="2" id="KW-1133">Transmembrane helix</keyword>
<evidence type="ECO:0000256" key="2">
    <source>
        <dbReference type="SAM" id="Phobius"/>
    </source>
</evidence>